<dbReference type="PANTHER" id="PTHR48107">
    <property type="entry name" value="NADPH-DEPENDENT ALDEHYDE REDUCTASE-LIKE PROTEIN, CHLOROPLASTIC-RELATED"/>
    <property type="match status" value="1"/>
</dbReference>
<name>A0A3P3W5T0_9FLAO</name>
<dbReference type="EMBL" id="RQVR01000030">
    <property type="protein sequence ID" value="RRJ88023.1"/>
    <property type="molecule type" value="Genomic_DNA"/>
</dbReference>
<evidence type="ECO:0000256" key="3">
    <source>
        <dbReference type="SAM" id="MobiDB-lite"/>
    </source>
</evidence>
<dbReference type="FunFam" id="3.40.50.720:FF:000084">
    <property type="entry name" value="Short-chain dehydrogenase reductase"/>
    <property type="match status" value="1"/>
</dbReference>
<dbReference type="InterPro" id="IPR036291">
    <property type="entry name" value="NAD(P)-bd_dom_sf"/>
</dbReference>
<dbReference type="PROSITE" id="PS00061">
    <property type="entry name" value="ADH_SHORT"/>
    <property type="match status" value="1"/>
</dbReference>
<dbReference type="NCBIfam" id="NF005214">
    <property type="entry name" value="PRK06701.1"/>
    <property type="match status" value="1"/>
</dbReference>
<reference evidence="4 5" key="1">
    <citation type="submission" date="2018-11" db="EMBL/GenBank/DDBJ databases">
        <title>Flavobacterium sp. nov., YIM 102600 draft genome.</title>
        <authorList>
            <person name="Li G."/>
            <person name="Jiang Y."/>
        </authorList>
    </citation>
    <scope>NUCLEOTIDE SEQUENCE [LARGE SCALE GENOMIC DNA]</scope>
    <source>
        <strain evidence="4 5">YIM 102600</strain>
    </source>
</reference>
<evidence type="ECO:0000313" key="5">
    <source>
        <dbReference type="Proteomes" id="UP000271937"/>
    </source>
</evidence>
<sequence>MDKKTLPPQKQAIQPGLESEMRPMPEYIKKNYIGSKKLEGKTALITGGDSGIGRAVAVHMATEGANIAIAYGDSRELQDALYTKELVLEAGTKCLLVEGDLKEAECCNLLVEKTLSEYGTLDILVNNAAVQFPKKDLKDITDEQLELTFQTNIYPYFRVTRKCLEYMKPGASIINTASITAYEGSPRLVDYSSTKGAIVSFTRALAAQVADKRIRVNGVAPGPIWTPLIPASFTAEEVAVFGSDTPMKRPGQPSEVAPAYVFLASEDSSYITGQMIHVNGGTPVGG</sequence>
<dbReference type="PRINTS" id="PR00080">
    <property type="entry name" value="SDRFAMILY"/>
</dbReference>
<comment type="caution">
    <text evidence="4">The sequence shown here is derived from an EMBL/GenBank/DDBJ whole genome shotgun (WGS) entry which is preliminary data.</text>
</comment>
<dbReference type="AlphaFoldDB" id="A0A3P3W5T0"/>
<organism evidence="4 5">
    <name type="scientific">Flavobacterium macacae</name>
    <dbReference type="NCBI Taxonomy" id="2488993"/>
    <lineage>
        <taxon>Bacteria</taxon>
        <taxon>Pseudomonadati</taxon>
        <taxon>Bacteroidota</taxon>
        <taxon>Flavobacteriia</taxon>
        <taxon>Flavobacteriales</taxon>
        <taxon>Flavobacteriaceae</taxon>
        <taxon>Flavobacterium</taxon>
    </lineage>
</organism>
<proteinExistence type="inferred from homology"/>
<comment type="similarity">
    <text evidence="1">Belongs to the short-chain dehydrogenases/reductases (SDR) family.</text>
</comment>
<dbReference type="InterPro" id="IPR020904">
    <property type="entry name" value="Sc_DH/Rdtase_CS"/>
</dbReference>
<accession>A0A3P3W5T0</accession>
<keyword evidence="2" id="KW-0560">Oxidoreductase</keyword>
<dbReference type="InterPro" id="IPR002347">
    <property type="entry name" value="SDR_fam"/>
</dbReference>
<dbReference type="CDD" id="cd05355">
    <property type="entry name" value="SDR_c1"/>
    <property type="match status" value="1"/>
</dbReference>
<evidence type="ECO:0000256" key="1">
    <source>
        <dbReference type="ARBA" id="ARBA00006484"/>
    </source>
</evidence>
<dbReference type="Proteomes" id="UP000271937">
    <property type="component" value="Unassembled WGS sequence"/>
</dbReference>
<evidence type="ECO:0000256" key="2">
    <source>
        <dbReference type="ARBA" id="ARBA00023002"/>
    </source>
</evidence>
<evidence type="ECO:0000313" key="4">
    <source>
        <dbReference type="EMBL" id="RRJ88023.1"/>
    </source>
</evidence>
<dbReference type="OrthoDB" id="9803333at2"/>
<dbReference type="PRINTS" id="PR00081">
    <property type="entry name" value="GDHRDH"/>
</dbReference>
<dbReference type="Gene3D" id="3.40.50.720">
    <property type="entry name" value="NAD(P)-binding Rossmann-like Domain"/>
    <property type="match status" value="1"/>
</dbReference>
<feature type="region of interest" description="Disordered" evidence="3">
    <location>
        <begin position="1"/>
        <end position="20"/>
    </location>
</feature>
<dbReference type="SUPFAM" id="SSF51735">
    <property type="entry name" value="NAD(P)-binding Rossmann-fold domains"/>
    <property type="match status" value="1"/>
</dbReference>
<dbReference type="GO" id="GO:0016614">
    <property type="term" value="F:oxidoreductase activity, acting on CH-OH group of donors"/>
    <property type="evidence" value="ECO:0007669"/>
    <property type="project" value="UniProtKB-ARBA"/>
</dbReference>
<dbReference type="RefSeq" id="WP_125014184.1">
    <property type="nucleotide sequence ID" value="NZ_RQVR01000030.1"/>
</dbReference>
<dbReference type="PANTHER" id="PTHR48107:SF16">
    <property type="entry name" value="NADPH-DEPENDENT ALDEHYDE REDUCTASE 1, CHLOROPLASTIC"/>
    <property type="match status" value="1"/>
</dbReference>
<gene>
    <name evidence="4" type="ORF">EG849_15005</name>
</gene>
<dbReference type="Pfam" id="PF13561">
    <property type="entry name" value="adh_short_C2"/>
    <property type="match status" value="1"/>
</dbReference>
<protein>
    <submittedName>
        <fullName evidence="4">SDR family oxidoreductase</fullName>
    </submittedName>
</protein>
<keyword evidence="5" id="KW-1185">Reference proteome</keyword>